<evidence type="ECO:0000259" key="12">
    <source>
        <dbReference type="PROSITE" id="PS50830"/>
    </source>
</evidence>
<dbReference type="PANTHER" id="PTHR12302:SF3">
    <property type="entry name" value="SERINE_THREONINE-PROTEIN KINASE 31"/>
    <property type="match status" value="1"/>
</dbReference>
<comment type="similarity">
    <text evidence="3">Belongs to the LCL3 family.</text>
</comment>
<accession>A0ABR3GV77</accession>
<keyword evidence="11" id="KW-0812">Transmembrane</keyword>
<evidence type="ECO:0000256" key="3">
    <source>
        <dbReference type="ARBA" id="ARBA00005435"/>
    </source>
</evidence>
<evidence type="ECO:0000256" key="4">
    <source>
        <dbReference type="ARBA" id="ARBA00013404"/>
    </source>
</evidence>
<keyword evidence="11" id="KW-1133">Transmembrane helix</keyword>
<evidence type="ECO:0000256" key="8">
    <source>
        <dbReference type="ARBA" id="ARBA00022801"/>
    </source>
</evidence>
<reference evidence="13 14" key="1">
    <citation type="submission" date="2024-02" db="EMBL/GenBank/DDBJ databases">
        <title>Discinaceae phylogenomics.</title>
        <authorList>
            <person name="Dirks A.C."/>
            <person name="James T.Y."/>
        </authorList>
    </citation>
    <scope>NUCLEOTIDE SEQUENCE [LARGE SCALE GENOMIC DNA]</scope>
    <source>
        <strain evidence="13 14">ACD0624</strain>
    </source>
</reference>
<dbReference type="SMART" id="SM00318">
    <property type="entry name" value="SNc"/>
    <property type="match status" value="1"/>
</dbReference>
<name>A0ABR3GV77_9PEZI</name>
<dbReference type="InterPro" id="IPR016071">
    <property type="entry name" value="Staphylococal_nuclease_OB-fold"/>
</dbReference>
<evidence type="ECO:0000256" key="11">
    <source>
        <dbReference type="SAM" id="Phobius"/>
    </source>
</evidence>
<evidence type="ECO:0000313" key="14">
    <source>
        <dbReference type="Proteomes" id="UP001447188"/>
    </source>
</evidence>
<dbReference type="SUPFAM" id="SSF50199">
    <property type="entry name" value="Staphylococcal nuclease"/>
    <property type="match status" value="1"/>
</dbReference>
<sequence>MRWPPWSSPSPSPPPPSPSNNNTPFARQRQRLADLWTTKADVLLPTLILTSSTLALIYGYRNYVRRIPDVTAISPNFFRRRSIFGKVTSVGDGDGFRLFHTPGGRLLGWGWFPGRKVPETRAELKEKTLHIRIAGVDAPEAAHFGKKAQPHSAEALAWLKDYLLDHRVRAYIYRRDQYGRVVASVKVRKGLRMKDVGLEMLEAGIATVYEAKVGAEFGKLEEVYRLAEWRAQKEKKGIWARSKTQFVSPYEYKKALREAGEKAVDGVSKI</sequence>
<feature type="domain" description="TNase-like" evidence="12">
    <location>
        <begin position="81"/>
        <end position="241"/>
    </location>
</feature>
<feature type="compositionally biased region" description="Pro residues" evidence="10">
    <location>
        <begin position="1"/>
        <end position="18"/>
    </location>
</feature>
<feature type="transmembrane region" description="Helical" evidence="11">
    <location>
        <begin position="42"/>
        <end position="60"/>
    </location>
</feature>
<dbReference type="InterPro" id="IPR035437">
    <property type="entry name" value="SNase_OB-fold_sf"/>
</dbReference>
<evidence type="ECO:0000256" key="7">
    <source>
        <dbReference type="ARBA" id="ARBA00022759"/>
    </source>
</evidence>
<keyword evidence="9" id="KW-0106">Calcium</keyword>
<protein>
    <recommendedName>
        <fullName evidence="4">Probable endonuclease LCL3</fullName>
    </recommendedName>
    <alternativeName>
        <fullName evidence="5">Probable endonuclease lcl3</fullName>
    </alternativeName>
</protein>
<evidence type="ECO:0000313" key="13">
    <source>
        <dbReference type="EMBL" id="KAL0639700.1"/>
    </source>
</evidence>
<dbReference type="Gene3D" id="2.40.50.90">
    <property type="match status" value="1"/>
</dbReference>
<evidence type="ECO:0000256" key="5">
    <source>
        <dbReference type="ARBA" id="ARBA00014651"/>
    </source>
</evidence>
<evidence type="ECO:0000256" key="10">
    <source>
        <dbReference type="SAM" id="MobiDB-lite"/>
    </source>
</evidence>
<evidence type="ECO:0000256" key="6">
    <source>
        <dbReference type="ARBA" id="ARBA00022722"/>
    </source>
</evidence>
<evidence type="ECO:0000256" key="2">
    <source>
        <dbReference type="ARBA" id="ARBA00004173"/>
    </source>
</evidence>
<keyword evidence="14" id="KW-1185">Reference proteome</keyword>
<keyword evidence="11" id="KW-0472">Membrane</keyword>
<dbReference type="GO" id="GO:0004519">
    <property type="term" value="F:endonuclease activity"/>
    <property type="evidence" value="ECO:0007669"/>
    <property type="project" value="UniProtKB-KW"/>
</dbReference>
<dbReference type="PANTHER" id="PTHR12302">
    <property type="entry name" value="EBNA2 BINDING PROTEIN P100"/>
    <property type="match status" value="1"/>
</dbReference>
<proteinExistence type="inferred from homology"/>
<comment type="caution">
    <text evidence="13">The sequence shown here is derived from an EMBL/GenBank/DDBJ whole genome shotgun (WGS) entry which is preliminary data.</text>
</comment>
<dbReference type="Proteomes" id="UP001447188">
    <property type="component" value="Unassembled WGS sequence"/>
</dbReference>
<comment type="subcellular location">
    <subcellularLocation>
        <location evidence="1">Membrane</location>
        <topology evidence="1">Single-pass membrane protein</topology>
    </subcellularLocation>
    <subcellularLocation>
        <location evidence="2">Mitochondrion</location>
    </subcellularLocation>
</comment>
<dbReference type="PROSITE" id="PS50830">
    <property type="entry name" value="TNASE_3"/>
    <property type="match status" value="1"/>
</dbReference>
<feature type="region of interest" description="Disordered" evidence="10">
    <location>
        <begin position="1"/>
        <end position="25"/>
    </location>
</feature>
<keyword evidence="7 13" id="KW-0255">Endonuclease</keyword>
<dbReference type="Pfam" id="PF00565">
    <property type="entry name" value="SNase"/>
    <property type="match status" value="1"/>
</dbReference>
<gene>
    <name evidence="13" type="primary">lcl3</name>
    <name evidence="13" type="ORF">Q9L58_001267</name>
</gene>
<organism evidence="13 14">
    <name type="scientific">Discina gigas</name>
    <dbReference type="NCBI Taxonomy" id="1032678"/>
    <lineage>
        <taxon>Eukaryota</taxon>
        <taxon>Fungi</taxon>
        <taxon>Dikarya</taxon>
        <taxon>Ascomycota</taxon>
        <taxon>Pezizomycotina</taxon>
        <taxon>Pezizomycetes</taxon>
        <taxon>Pezizales</taxon>
        <taxon>Discinaceae</taxon>
        <taxon>Discina</taxon>
    </lineage>
</organism>
<evidence type="ECO:0000256" key="1">
    <source>
        <dbReference type="ARBA" id="ARBA00004167"/>
    </source>
</evidence>
<dbReference type="EMBL" id="JBBBZM010000009">
    <property type="protein sequence ID" value="KAL0639700.1"/>
    <property type="molecule type" value="Genomic_DNA"/>
</dbReference>
<keyword evidence="6" id="KW-0540">Nuclease</keyword>
<keyword evidence="8" id="KW-0378">Hydrolase</keyword>
<evidence type="ECO:0000256" key="9">
    <source>
        <dbReference type="ARBA" id="ARBA00022837"/>
    </source>
</evidence>